<feature type="compositionally biased region" description="Basic and acidic residues" evidence="1">
    <location>
        <begin position="52"/>
        <end position="62"/>
    </location>
</feature>
<keyword evidence="2" id="KW-0472">Membrane</keyword>
<evidence type="ECO:0000256" key="2">
    <source>
        <dbReference type="SAM" id="Phobius"/>
    </source>
</evidence>
<protein>
    <submittedName>
        <fullName evidence="3">Uncharacterized protein</fullName>
    </submittedName>
</protein>
<name>A0A1S7LE27_MAGMO</name>
<feature type="transmembrane region" description="Helical" evidence="2">
    <location>
        <begin position="20"/>
        <end position="41"/>
    </location>
</feature>
<evidence type="ECO:0000256" key="1">
    <source>
        <dbReference type="SAM" id="MobiDB-lite"/>
    </source>
</evidence>
<sequence>MANRVAAASSGYNEMVANTPVMWVAVGMMLTIAFFLIGYLVQRMMQRRKHEKFIAERKAKHEAGRKRKRPPAQQPPGSPRGSRN</sequence>
<evidence type="ECO:0000313" key="3">
    <source>
        <dbReference type="EMBL" id="CRH04798.1"/>
    </source>
</evidence>
<proteinExistence type="predicted"/>
<keyword evidence="2" id="KW-1133">Transmembrane helix</keyword>
<gene>
    <name evidence="3" type="ORF">MAGMO_0594</name>
</gene>
<reference evidence="3" key="1">
    <citation type="submission" date="2015-04" db="EMBL/GenBank/DDBJ databases">
        <authorList>
            <person name="Syromyatnikov M.Y."/>
            <person name="Popov V.N."/>
        </authorList>
    </citation>
    <scope>NUCLEOTIDE SEQUENCE</scope>
    <source>
        <strain evidence="3">MO-1</strain>
    </source>
</reference>
<organism evidence="3">
    <name type="scientific">Magnetococcus massalia (strain MO-1)</name>
    <dbReference type="NCBI Taxonomy" id="451514"/>
    <lineage>
        <taxon>Bacteria</taxon>
        <taxon>Pseudomonadati</taxon>
        <taxon>Pseudomonadota</taxon>
        <taxon>Magnetococcia</taxon>
        <taxon>Magnetococcales</taxon>
        <taxon>Magnetococcaceae</taxon>
        <taxon>Magnetococcus</taxon>
    </lineage>
</organism>
<accession>A0A1S7LE27</accession>
<keyword evidence="2" id="KW-0812">Transmembrane</keyword>
<dbReference type="AlphaFoldDB" id="A0A1S7LE27"/>
<feature type="region of interest" description="Disordered" evidence="1">
    <location>
        <begin position="52"/>
        <end position="84"/>
    </location>
</feature>
<dbReference type="EMBL" id="LO017727">
    <property type="protein sequence ID" value="CRH04798.1"/>
    <property type="molecule type" value="Genomic_DNA"/>
</dbReference>